<dbReference type="Proteomes" id="UP001287282">
    <property type="component" value="Unassembled WGS sequence"/>
</dbReference>
<accession>A0ABU3XBC5</accession>
<evidence type="ECO:0000256" key="1">
    <source>
        <dbReference type="SAM" id="SignalP"/>
    </source>
</evidence>
<evidence type="ECO:0000313" key="3">
    <source>
        <dbReference type="Proteomes" id="UP001287282"/>
    </source>
</evidence>
<sequence>MKKFLKATLLSFGILASTYFLAETSNHNTENGQTAQDLNNIPGHHSIAFDLYNIPGHHSIAYDL</sequence>
<feature type="non-terminal residue" evidence="2">
    <location>
        <position position="64"/>
    </location>
</feature>
<comment type="caution">
    <text evidence="2">The sequence shown here is derived from an EMBL/GenBank/DDBJ whole genome shotgun (WGS) entry which is preliminary data.</text>
</comment>
<feature type="chain" id="PRO_5047022865" evidence="1">
    <location>
        <begin position="23"/>
        <end position="64"/>
    </location>
</feature>
<keyword evidence="3" id="KW-1185">Reference proteome</keyword>
<feature type="signal peptide" evidence="1">
    <location>
        <begin position="1"/>
        <end position="22"/>
    </location>
</feature>
<name>A0ABU3XBC5_9BACI</name>
<keyword evidence="1" id="KW-0732">Signal</keyword>
<reference evidence="2 3" key="1">
    <citation type="submission" date="2023-10" db="EMBL/GenBank/DDBJ databases">
        <title>Screening of Alkalihalobacillus lindianensis BZ-TG-R113 and Its Alleviation of Salt Stress on Rapeseed Growth.</title>
        <authorList>
            <person name="Zhao B."/>
            <person name="Guo T."/>
        </authorList>
    </citation>
    <scope>NUCLEOTIDE SEQUENCE [LARGE SCALE GENOMIC DNA]</scope>
    <source>
        <strain evidence="2 3">BZ-TG-R113</strain>
    </source>
</reference>
<dbReference type="RefSeq" id="WP_317122399.1">
    <property type="nucleotide sequence ID" value="NZ_JAWJBA010000004.1"/>
</dbReference>
<gene>
    <name evidence="2" type="ORF">RYX56_12590</name>
</gene>
<organism evidence="2 3">
    <name type="scientific">Alkalihalophilus lindianensis</name>
    <dbReference type="NCBI Taxonomy" id="1630542"/>
    <lineage>
        <taxon>Bacteria</taxon>
        <taxon>Bacillati</taxon>
        <taxon>Bacillota</taxon>
        <taxon>Bacilli</taxon>
        <taxon>Bacillales</taxon>
        <taxon>Bacillaceae</taxon>
        <taxon>Alkalihalophilus</taxon>
    </lineage>
</organism>
<protein>
    <submittedName>
        <fullName evidence="2">Uncharacterized protein</fullName>
    </submittedName>
</protein>
<dbReference type="EMBL" id="JAWJBA010000004">
    <property type="protein sequence ID" value="MDV2685194.1"/>
    <property type="molecule type" value="Genomic_DNA"/>
</dbReference>
<proteinExistence type="predicted"/>
<evidence type="ECO:0000313" key="2">
    <source>
        <dbReference type="EMBL" id="MDV2685194.1"/>
    </source>
</evidence>